<feature type="compositionally biased region" description="Polar residues" evidence="1">
    <location>
        <begin position="75"/>
        <end position="90"/>
    </location>
</feature>
<feature type="transmembrane region" description="Helical" evidence="2">
    <location>
        <begin position="17"/>
        <end position="38"/>
    </location>
</feature>
<feature type="region of interest" description="Disordered" evidence="1">
    <location>
        <begin position="66"/>
        <end position="90"/>
    </location>
</feature>
<keyword evidence="2" id="KW-1133">Transmembrane helix</keyword>
<protein>
    <submittedName>
        <fullName evidence="3">Uncharacterized protein</fullName>
    </submittedName>
</protein>
<keyword evidence="2" id="KW-0472">Membrane</keyword>
<evidence type="ECO:0000256" key="1">
    <source>
        <dbReference type="SAM" id="MobiDB-lite"/>
    </source>
</evidence>
<dbReference type="AlphaFoldDB" id="A0A6N8J098"/>
<sequence length="90" mass="9807">MLSRVLDPSTGLVRDRAVWLVLAALIVTQLLAFFLLCTQQVRRAEERRAAAGVQPMSVECQHASRVPGCRPQAHPPTTAQAESESTIAAR</sequence>
<evidence type="ECO:0000313" key="4">
    <source>
        <dbReference type="Proteomes" id="UP000469385"/>
    </source>
</evidence>
<name>A0A6N8J098_9BURK</name>
<organism evidence="3 4">
    <name type="scientific">Ramlibacter pinisoli</name>
    <dbReference type="NCBI Taxonomy" id="2682844"/>
    <lineage>
        <taxon>Bacteria</taxon>
        <taxon>Pseudomonadati</taxon>
        <taxon>Pseudomonadota</taxon>
        <taxon>Betaproteobacteria</taxon>
        <taxon>Burkholderiales</taxon>
        <taxon>Comamonadaceae</taxon>
        <taxon>Ramlibacter</taxon>
    </lineage>
</organism>
<evidence type="ECO:0000313" key="3">
    <source>
        <dbReference type="EMBL" id="MVQ32458.1"/>
    </source>
</evidence>
<keyword evidence="4" id="KW-1185">Reference proteome</keyword>
<gene>
    <name evidence="3" type="ORF">GON04_23585</name>
</gene>
<dbReference type="EMBL" id="WSEL01000009">
    <property type="protein sequence ID" value="MVQ32458.1"/>
    <property type="molecule type" value="Genomic_DNA"/>
</dbReference>
<dbReference type="RefSeq" id="WP_157400414.1">
    <property type="nucleotide sequence ID" value="NZ_WSEL01000009.1"/>
</dbReference>
<evidence type="ECO:0000256" key="2">
    <source>
        <dbReference type="SAM" id="Phobius"/>
    </source>
</evidence>
<proteinExistence type="predicted"/>
<accession>A0A6N8J098</accession>
<keyword evidence="2" id="KW-0812">Transmembrane</keyword>
<reference evidence="3 4" key="1">
    <citation type="submission" date="2019-12" db="EMBL/GenBank/DDBJ databases">
        <authorList>
            <person name="Huq M.A."/>
        </authorList>
    </citation>
    <scope>NUCLEOTIDE SEQUENCE [LARGE SCALE GENOMIC DNA]</scope>
    <source>
        <strain evidence="3 4">MAH-25</strain>
    </source>
</reference>
<comment type="caution">
    <text evidence="3">The sequence shown here is derived from an EMBL/GenBank/DDBJ whole genome shotgun (WGS) entry which is preliminary data.</text>
</comment>
<dbReference type="Proteomes" id="UP000469385">
    <property type="component" value="Unassembled WGS sequence"/>
</dbReference>